<organism evidence="2 3">
    <name type="scientific">Plakobranchus ocellatus</name>
    <dbReference type="NCBI Taxonomy" id="259542"/>
    <lineage>
        <taxon>Eukaryota</taxon>
        <taxon>Metazoa</taxon>
        <taxon>Spiralia</taxon>
        <taxon>Lophotrochozoa</taxon>
        <taxon>Mollusca</taxon>
        <taxon>Gastropoda</taxon>
        <taxon>Heterobranchia</taxon>
        <taxon>Euthyneura</taxon>
        <taxon>Panpulmonata</taxon>
        <taxon>Sacoglossa</taxon>
        <taxon>Placobranchoidea</taxon>
        <taxon>Plakobranchidae</taxon>
        <taxon>Plakobranchus</taxon>
    </lineage>
</organism>
<reference evidence="2 3" key="1">
    <citation type="journal article" date="2021" name="Elife">
        <title>Chloroplast acquisition without the gene transfer in kleptoplastic sea slugs, Plakobranchus ocellatus.</title>
        <authorList>
            <person name="Maeda T."/>
            <person name="Takahashi S."/>
            <person name="Yoshida T."/>
            <person name="Shimamura S."/>
            <person name="Takaki Y."/>
            <person name="Nagai Y."/>
            <person name="Toyoda A."/>
            <person name="Suzuki Y."/>
            <person name="Arimoto A."/>
            <person name="Ishii H."/>
            <person name="Satoh N."/>
            <person name="Nishiyama T."/>
            <person name="Hasebe M."/>
            <person name="Maruyama T."/>
            <person name="Minagawa J."/>
            <person name="Obokata J."/>
            <person name="Shigenobu S."/>
        </authorList>
    </citation>
    <scope>NUCLEOTIDE SEQUENCE [LARGE SCALE GENOMIC DNA]</scope>
</reference>
<feature type="region of interest" description="Disordered" evidence="1">
    <location>
        <begin position="142"/>
        <end position="175"/>
    </location>
</feature>
<evidence type="ECO:0000313" key="3">
    <source>
        <dbReference type="Proteomes" id="UP000735302"/>
    </source>
</evidence>
<feature type="compositionally biased region" description="Basic and acidic residues" evidence="1">
    <location>
        <begin position="146"/>
        <end position="156"/>
    </location>
</feature>
<accession>A0AAV3YMH5</accession>
<dbReference type="AlphaFoldDB" id="A0AAV3YMH5"/>
<feature type="region of interest" description="Disordered" evidence="1">
    <location>
        <begin position="78"/>
        <end position="127"/>
    </location>
</feature>
<dbReference type="Proteomes" id="UP000735302">
    <property type="component" value="Unassembled WGS sequence"/>
</dbReference>
<evidence type="ECO:0000256" key="1">
    <source>
        <dbReference type="SAM" id="MobiDB-lite"/>
    </source>
</evidence>
<proteinExistence type="predicted"/>
<comment type="caution">
    <text evidence="2">The sequence shown here is derived from an EMBL/GenBank/DDBJ whole genome shotgun (WGS) entry which is preliminary data.</text>
</comment>
<name>A0AAV3YMH5_9GAST</name>
<sequence length="175" mass="19121">MNVGKKWRDFKRAVSAYRTHCTGTGGGPPQPEPPFYEWILKILGDSVALDGIPVNIPDTWDDSVPLILPGDITITGVKNGGFVSSTPKKEPITSDRVSPPEEDTAQSPPAPGPIEPLPMEPSTSAAMAKNIAKAFSKSRIRKRYDKSKDFDPDTKNNLDIPTVEEKEMCKTKQGE</sequence>
<evidence type="ECO:0000313" key="2">
    <source>
        <dbReference type="EMBL" id="GFN84480.1"/>
    </source>
</evidence>
<protein>
    <submittedName>
        <fullName evidence="2">Uncharacterized protein</fullName>
    </submittedName>
</protein>
<gene>
    <name evidence="2" type="ORF">PoB_001098600</name>
</gene>
<dbReference type="EMBL" id="BLXT01001319">
    <property type="protein sequence ID" value="GFN84480.1"/>
    <property type="molecule type" value="Genomic_DNA"/>
</dbReference>
<feature type="compositionally biased region" description="Pro residues" evidence="1">
    <location>
        <begin position="108"/>
        <end position="119"/>
    </location>
</feature>
<keyword evidence="3" id="KW-1185">Reference proteome</keyword>
<feature type="compositionally biased region" description="Basic and acidic residues" evidence="1">
    <location>
        <begin position="163"/>
        <end position="175"/>
    </location>
</feature>